<proteinExistence type="predicted"/>
<gene>
    <name evidence="3" type="primary">AlNc14C17G1821</name>
    <name evidence="3" type="ORF">ALNC14_021770</name>
</gene>
<reference evidence="3" key="2">
    <citation type="submission" date="2011-02" db="EMBL/GenBank/DDBJ databases">
        <authorList>
            <person name="MacLean D."/>
        </authorList>
    </citation>
    <scope>NUCLEOTIDE SEQUENCE</scope>
</reference>
<feature type="region of interest" description="Disordered" evidence="2">
    <location>
        <begin position="216"/>
        <end position="235"/>
    </location>
</feature>
<feature type="coiled-coil region" evidence="1">
    <location>
        <begin position="444"/>
        <end position="471"/>
    </location>
</feature>
<feature type="region of interest" description="Disordered" evidence="2">
    <location>
        <begin position="476"/>
        <end position="502"/>
    </location>
</feature>
<evidence type="ECO:0000256" key="2">
    <source>
        <dbReference type="SAM" id="MobiDB-lite"/>
    </source>
</evidence>
<protein>
    <submittedName>
        <fullName evidence="3">AlNc14C17G1821 protein</fullName>
    </submittedName>
</protein>
<dbReference type="EMBL" id="FR824062">
    <property type="protein sequence ID" value="CCA16034.1"/>
    <property type="molecule type" value="Genomic_DNA"/>
</dbReference>
<evidence type="ECO:0000256" key="1">
    <source>
        <dbReference type="SAM" id="Coils"/>
    </source>
</evidence>
<feature type="region of interest" description="Disordered" evidence="2">
    <location>
        <begin position="240"/>
        <end position="264"/>
    </location>
</feature>
<feature type="compositionally biased region" description="Basic and acidic residues" evidence="2">
    <location>
        <begin position="241"/>
        <end position="263"/>
    </location>
</feature>
<dbReference type="HOGENOM" id="CLU_282765_0_0_1"/>
<dbReference type="AlphaFoldDB" id="F0W4K1"/>
<keyword evidence="1" id="KW-0175">Coiled coil</keyword>
<accession>F0W4K1</accession>
<evidence type="ECO:0000313" key="3">
    <source>
        <dbReference type="EMBL" id="CCA16034.1"/>
    </source>
</evidence>
<name>F0W4K1_9STRA</name>
<organism evidence="3">
    <name type="scientific">Albugo laibachii Nc14</name>
    <dbReference type="NCBI Taxonomy" id="890382"/>
    <lineage>
        <taxon>Eukaryota</taxon>
        <taxon>Sar</taxon>
        <taxon>Stramenopiles</taxon>
        <taxon>Oomycota</taxon>
        <taxon>Peronosporomycetes</taxon>
        <taxon>Albuginales</taxon>
        <taxon>Albuginaceae</taxon>
        <taxon>Albugo</taxon>
    </lineage>
</organism>
<feature type="compositionally biased region" description="Basic and acidic residues" evidence="2">
    <location>
        <begin position="216"/>
        <end position="225"/>
    </location>
</feature>
<feature type="compositionally biased region" description="Polar residues" evidence="2">
    <location>
        <begin position="476"/>
        <end position="495"/>
    </location>
</feature>
<feature type="coiled-coil region" evidence="1">
    <location>
        <begin position="350"/>
        <end position="415"/>
    </location>
</feature>
<reference evidence="3" key="1">
    <citation type="journal article" date="2011" name="PLoS Biol.">
        <title>Gene gain and loss during evolution of obligate parasitism in the white rust pathogen of Arabidopsis thaliana.</title>
        <authorList>
            <person name="Kemen E."/>
            <person name="Gardiner A."/>
            <person name="Schultz-Larsen T."/>
            <person name="Kemen A.C."/>
            <person name="Balmuth A.L."/>
            <person name="Robert-Seilaniantz A."/>
            <person name="Bailey K."/>
            <person name="Holub E."/>
            <person name="Studholme D.J."/>
            <person name="Maclean D."/>
            <person name="Jones J.D."/>
        </authorList>
    </citation>
    <scope>NUCLEOTIDE SEQUENCE</scope>
</reference>
<sequence>MENLEVQYEPEFSSRASIWNEINLQVYRFFTHRCGQNKLSPKTQSDDFSGSVFGVLISQCRSHLLGKSFAPTPRVHDFDDVDMDVAAVISNLNTIEPHETIGKALLLHLLTKCTHQRIQRQQNVIDENMRNLNTLETISRDLEGKELWTRTCVRKVIGEEESLVELQQLLYEEFVQYEASCAAMDEEQVGQGNLLTLHAQAAEIHELQHKIMRMEREAKQSKEEIPPPSKQDGRNAILLEQGRKDGTNESSMRKPDPAPRKSNQDLLLRDVSTNTEISHDQLSCLQNKFELERQKLNLINRKKYEDIKILIQKSNEQEVRLRSLNLQLMGYNSHNLSPEYTTICSLQDQVKGLTNELSQFREEKDQLSVEVADEKERLILASELVTALQSDHKMLASVRAENIQLVSELEKMRKMMNQEEGRQKQKLRQAKCLQNRVNSTSNAIKEERIRSHTLQKRILELETELARTKEIAHANQNQVSTLQNKTDEASSQASQERTKRCDAEQKASVFETNMRLLETELTSLKATNEQLTNLCLTKNQSLNESEQKGALLELNNRLLQQSIDGAMPLLVTKGDPCRTSASQVEDETVIGIPQNGSKCLLLGPFLTKVSEYSPPRKDVIALDISIVTKRLEKESNRLVADCYRVLDQYNLRMRSLQLSMSKLTLQHRHQDRDFVQDLKTFDTNSEEITEGKKQETYEMTTFSASQNTTKGFEIEGGCVLIGKSGYYAVPNYRRRRLQGSKMRKPTPIASTLLDRAFPHSCLRCYILKQVTHASNCSKTTPNSQDLRQPERDTHQNTMRWRCMTLTILLHFQMVERRIFLWQIVGRAHQKVQVPDKTKQLSRILDKHGHGKSTIEAMVSSCFLRWRDNVRSSRSSQLKQDRQTQTEIENATISIPKKDFQECLKTLRGLIDLLCHNELSNQQTEGGPSHSENLEDTKQLKLCCISITRKLECHLRVCNKSKSLLHTARKEVRQLRELYLINERLITQMEKRGKRKQAELMHAFTLLCTTIQELQANPKASNLDQYKQAMRCFGHILNGEYVPARTTCYTHPSIRTIMLKIQKEQAQILQTTHRQLADGNIKLLQDAVRVLKQAKRVNEQFEKPR</sequence>